<keyword evidence="3" id="KW-0408">Iron</keyword>
<dbReference type="GO" id="GO:0046872">
    <property type="term" value="F:metal ion binding"/>
    <property type="evidence" value="ECO:0007669"/>
    <property type="project" value="UniProtKB-KW"/>
</dbReference>
<dbReference type="OrthoDB" id="479699at2"/>
<evidence type="ECO:0000313" key="5">
    <source>
        <dbReference type="EMBL" id="RVU35429.1"/>
    </source>
</evidence>
<dbReference type="AlphaFoldDB" id="A0A437QLU7"/>
<proteinExistence type="predicted"/>
<evidence type="ECO:0000259" key="4">
    <source>
        <dbReference type="PROSITE" id="PS51184"/>
    </source>
</evidence>
<dbReference type="InterPro" id="IPR003347">
    <property type="entry name" value="JmjC_dom"/>
</dbReference>
<evidence type="ECO:0000313" key="6">
    <source>
        <dbReference type="Proteomes" id="UP000283077"/>
    </source>
</evidence>
<organism evidence="5 6">
    <name type="scientific">Rheinheimera riviphila</name>
    <dbReference type="NCBI Taxonomy" id="1834037"/>
    <lineage>
        <taxon>Bacteria</taxon>
        <taxon>Pseudomonadati</taxon>
        <taxon>Pseudomonadota</taxon>
        <taxon>Gammaproteobacteria</taxon>
        <taxon>Chromatiales</taxon>
        <taxon>Chromatiaceae</taxon>
        <taxon>Rheinheimera</taxon>
    </lineage>
</organism>
<dbReference type="PANTHER" id="PTHR13096">
    <property type="entry name" value="MINA53 MYC INDUCED NUCLEAR ANTIGEN"/>
    <property type="match status" value="1"/>
</dbReference>
<dbReference type="Pfam" id="PF08007">
    <property type="entry name" value="JmjC_2"/>
    <property type="match status" value="1"/>
</dbReference>
<comment type="cofactor">
    <cofactor evidence="1">
        <name>Fe(2+)</name>
        <dbReference type="ChEBI" id="CHEBI:29033"/>
    </cofactor>
</comment>
<dbReference type="InterPro" id="IPR039994">
    <property type="entry name" value="NO66-like"/>
</dbReference>
<accession>A0A437QLU7</accession>
<dbReference type="EMBL" id="SACS01000015">
    <property type="protein sequence ID" value="RVU35429.1"/>
    <property type="molecule type" value="Genomic_DNA"/>
</dbReference>
<gene>
    <name evidence="5" type="ORF">EOE67_13715</name>
</gene>
<evidence type="ECO:0000256" key="3">
    <source>
        <dbReference type="ARBA" id="ARBA00023004"/>
    </source>
</evidence>
<dbReference type="RefSeq" id="WP_127699886.1">
    <property type="nucleotide sequence ID" value="NZ_SACS01000015.1"/>
</dbReference>
<dbReference type="PROSITE" id="PS51184">
    <property type="entry name" value="JMJC"/>
    <property type="match status" value="1"/>
</dbReference>
<name>A0A437QLU7_9GAMM</name>
<dbReference type="SMART" id="SM00558">
    <property type="entry name" value="JmjC"/>
    <property type="match status" value="1"/>
</dbReference>
<sequence>MNLTGKIENKNYECLKAVVDSSHLSKRSLLYKSVLNEIDYNWKLFDNALFCLSGFEDLSIYSKEKLTESDYIETYFNFGAYRKRIVPHKLSQLIQDGASVVLNKMQNKCSIISDICQMFSKYTGCLTNANSYAARGGCGTFNMHWDSHDVYAVQLIGKKRWKIYPPTFIDPLPHQKSKNYPERPTEPCLDIILEAGDILYIPRGWWHDAIPLDNQDTFHIAIGVFPNTVLDFLSWVLANKMADHVSVRDYIEGSEQKSLLHSLSIFSEISSSELVFRQFCEEHTKHIRYKTRINTTAFFVDDVEMNNLKFNGVFRSQFNDAYIVNGVTFETGPDFQEVFRENVENHNPTQPVDKTLIKNLISFGIIS</sequence>
<dbReference type="Gene3D" id="2.60.120.650">
    <property type="entry name" value="Cupin"/>
    <property type="match status" value="1"/>
</dbReference>
<keyword evidence="6" id="KW-1185">Reference proteome</keyword>
<evidence type="ECO:0000256" key="2">
    <source>
        <dbReference type="ARBA" id="ARBA00022723"/>
    </source>
</evidence>
<feature type="domain" description="JmjC" evidence="4">
    <location>
        <begin position="101"/>
        <end position="241"/>
    </location>
</feature>
<dbReference type="Proteomes" id="UP000283077">
    <property type="component" value="Unassembled WGS sequence"/>
</dbReference>
<evidence type="ECO:0000256" key="1">
    <source>
        <dbReference type="ARBA" id="ARBA00001954"/>
    </source>
</evidence>
<comment type="caution">
    <text evidence="5">The sequence shown here is derived from an EMBL/GenBank/DDBJ whole genome shotgun (WGS) entry which is preliminary data.</text>
</comment>
<reference evidence="5 6" key="1">
    <citation type="submission" date="2019-01" db="EMBL/GenBank/DDBJ databases">
        <authorList>
            <person name="Chen W.-M."/>
        </authorList>
    </citation>
    <scope>NUCLEOTIDE SEQUENCE [LARGE SCALE GENOMIC DNA]</scope>
    <source>
        <strain evidence="5 6">KYPC3</strain>
    </source>
</reference>
<dbReference type="PANTHER" id="PTHR13096:SF8">
    <property type="entry name" value="RIBOSOMAL OXYGENASE 1"/>
    <property type="match status" value="1"/>
</dbReference>
<dbReference type="SUPFAM" id="SSF51197">
    <property type="entry name" value="Clavaminate synthase-like"/>
    <property type="match status" value="1"/>
</dbReference>
<protein>
    <recommendedName>
        <fullName evidence="4">JmjC domain-containing protein</fullName>
    </recommendedName>
</protein>
<keyword evidence="2" id="KW-0479">Metal-binding</keyword>